<dbReference type="Pfam" id="PF01042">
    <property type="entry name" value="Ribonuc_L-PSP"/>
    <property type="match status" value="1"/>
</dbReference>
<dbReference type="PANTHER" id="PTHR43857:SF1">
    <property type="entry name" value="YJGH FAMILY PROTEIN"/>
    <property type="match status" value="1"/>
</dbReference>
<protein>
    <submittedName>
        <fullName evidence="1">Enamine deaminase RidA (YjgF/YER057c/UK114 family)</fullName>
    </submittedName>
</protein>
<gene>
    <name evidence="1" type="ORF">CLV59_11432</name>
</gene>
<dbReference type="InterPro" id="IPR006175">
    <property type="entry name" value="YjgF/YER057c/UK114"/>
</dbReference>
<sequence length="128" mass="14255">MTRINYSSGATWEDKVGYSRAVRTGNIIEVSGTVAEDEGKVVAEGNAYEQTKFILAKIEAVLIRAGATLHDVVRTRMFVTDISRWEEFGRAHGEFFKSIKPATTMVEVSKLIDPRYLVEIEATAIIKS</sequence>
<dbReference type="PANTHER" id="PTHR43857">
    <property type="entry name" value="BLR7761 PROTEIN"/>
    <property type="match status" value="1"/>
</dbReference>
<comment type="caution">
    <text evidence="1">The sequence shown here is derived from an EMBL/GenBank/DDBJ whole genome shotgun (WGS) entry which is preliminary data.</text>
</comment>
<keyword evidence="2" id="KW-1185">Reference proteome</keyword>
<evidence type="ECO:0000313" key="2">
    <source>
        <dbReference type="Proteomes" id="UP000249819"/>
    </source>
</evidence>
<dbReference type="SUPFAM" id="SSF55298">
    <property type="entry name" value="YjgF-like"/>
    <property type="match status" value="1"/>
</dbReference>
<dbReference type="Gene3D" id="3.30.1330.40">
    <property type="entry name" value="RutC-like"/>
    <property type="match status" value="1"/>
</dbReference>
<dbReference type="AlphaFoldDB" id="A0A327VJ32"/>
<dbReference type="OrthoDB" id="9799840at2"/>
<name>A0A327VJ32_9BACT</name>
<dbReference type="InterPro" id="IPR035959">
    <property type="entry name" value="RutC-like_sf"/>
</dbReference>
<dbReference type="CDD" id="cd06154">
    <property type="entry name" value="YjgF_YER057c_UK114_like_6"/>
    <property type="match status" value="1"/>
</dbReference>
<dbReference type="Proteomes" id="UP000249819">
    <property type="component" value="Unassembled WGS sequence"/>
</dbReference>
<organism evidence="1 2">
    <name type="scientific">Chitinophaga dinghuensis</name>
    <dbReference type="NCBI Taxonomy" id="1539050"/>
    <lineage>
        <taxon>Bacteria</taxon>
        <taxon>Pseudomonadati</taxon>
        <taxon>Bacteroidota</taxon>
        <taxon>Chitinophagia</taxon>
        <taxon>Chitinophagales</taxon>
        <taxon>Chitinophagaceae</taxon>
        <taxon>Chitinophaga</taxon>
    </lineage>
</organism>
<dbReference type="RefSeq" id="WP_111595522.1">
    <property type="nucleotide sequence ID" value="NZ_QLMA01000014.1"/>
</dbReference>
<accession>A0A327VJ32</accession>
<dbReference type="EMBL" id="QLMA01000014">
    <property type="protein sequence ID" value="RAJ72829.1"/>
    <property type="molecule type" value="Genomic_DNA"/>
</dbReference>
<proteinExistence type="predicted"/>
<evidence type="ECO:0000313" key="1">
    <source>
        <dbReference type="EMBL" id="RAJ72829.1"/>
    </source>
</evidence>
<reference evidence="1 2" key="1">
    <citation type="submission" date="2018-06" db="EMBL/GenBank/DDBJ databases">
        <title>Genomic Encyclopedia of Archaeal and Bacterial Type Strains, Phase II (KMG-II): from individual species to whole genera.</title>
        <authorList>
            <person name="Goeker M."/>
        </authorList>
    </citation>
    <scope>NUCLEOTIDE SEQUENCE [LARGE SCALE GENOMIC DNA]</scope>
    <source>
        <strain evidence="1 2">DSM 29821</strain>
    </source>
</reference>